<evidence type="ECO:0000256" key="7">
    <source>
        <dbReference type="SAM" id="SignalP"/>
    </source>
</evidence>
<evidence type="ECO:0000256" key="1">
    <source>
        <dbReference type="ARBA" id="ARBA00022729"/>
    </source>
</evidence>
<evidence type="ECO:0000256" key="4">
    <source>
        <dbReference type="ARBA" id="ARBA00023098"/>
    </source>
</evidence>
<keyword evidence="5" id="KW-0325">Glycoprotein</keyword>
<organism evidence="8 9">
    <name type="scientific">Mucilaginibacter frigoritolerans</name>
    <dbReference type="NCBI Taxonomy" id="652788"/>
    <lineage>
        <taxon>Bacteria</taxon>
        <taxon>Pseudomonadati</taxon>
        <taxon>Bacteroidota</taxon>
        <taxon>Sphingobacteriia</taxon>
        <taxon>Sphingobacteriales</taxon>
        <taxon>Sphingobacteriaceae</taxon>
        <taxon>Mucilaginibacter</taxon>
    </lineage>
</organism>
<evidence type="ECO:0000256" key="3">
    <source>
        <dbReference type="ARBA" id="ARBA00022963"/>
    </source>
</evidence>
<proteinExistence type="predicted"/>
<feature type="compositionally biased region" description="Low complexity" evidence="6">
    <location>
        <begin position="26"/>
        <end position="41"/>
    </location>
</feature>
<dbReference type="Pfam" id="PF04916">
    <property type="entry name" value="Phospholip_B"/>
    <property type="match status" value="1"/>
</dbReference>
<dbReference type="OrthoDB" id="8109453at2"/>
<dbReference type="GO" id="GO:0009395">
    <property type="term" value="P:phospholipid catabolic process"/>
    <property type="evidence" value="ECO:0007669"/>
    <property type="project" value="TreeGrafter"/>
</dbReference>
<dbReference type="InterPro" id="IPR047794">
    <property type="entry name" value="C45_proenzyme-like"/>
</dbReference>
<sequence length="494" mass="55132">MKVITKALVVIVMGSALFGCKQKTSTSTTITSDSTSSTSTTPHNRMGNATRQDKNGWIYVHLAGSPADIGYQHGYLVANEIDTLIKVMQYYLPTTSKKDWAFYRAASKRFLWNKIDKEYQDEIKGIAEGLQAKGFKYDSLDVTALNANIELSQYYVPALMNKAKPGSGDNRAPGNCSAFIATGSFTKDHKIVMGHNNWTDYIEGERWNVIADIKPAKGYEILMDCAPGFIHSGDDFVENKSGVMITETTITQFKGFDTTQTPEFTRARKAAQYSKSIDDVVKIMTTQNNGGYANDWLIGDTKTNEVAKLELGLKDFRVWRSKDTAFIGSNFPSDPKLIKDETTFDVNNKNSSPNARKVRLEKLVADYKGKITDTAGKKIEGDTYDAVEHKTALNRHVIDGHVEEDAAGCAEWNEAPYYPMGAVQGKVTTSDMVNKMEMWAHMGHPGGADFLAGPFFKKHPEYFKTQGKYLRDMKAYPWTLFSADDHFTLPNTKN</sequence>
<dbReference type="GO" id="GO:0005576">
    <property type="term" value="C:extracellular region"/>
    <property type="evidence" value="ECO:0007669"/>
    <property type="project" value="TreeGrafter"/>
</dbReference>
<dbReference type="PANTHER" id="PTHR12370">
    <property type="entry name" value="PHOSPHOLIPASE B-RELATED"/>
    <property type="match status" value="1"/>
</dbReference>
<protein>
    <submittedName>
        <fullName evidence="8">Phospholipase B-like protein</fullName>
    </submittedName>
</protein>
<reference evidence="8 9" key="1">
    <citation type="submission" date="2019-07" db="EMBL/GenBank/DDBJ databases">
        <title>Genomic Encyclopedia of Archaeal and Bacterial Type Strains, Phase II (KMG-II): from individual species to whole genera.</title>
        <authorList>
            <person name="Goeker M."/>
        </authorList>
    </citation>
    <scope>NUCLEOTIDE SEQUENCE [LARGE SCALE GENOMIC DNA]</scope>
    <source>
        <strain evidence="8 9">ATCC BAA-1854</strain>
    </source>
</reference>
<keyword evidence="2" id="KW-0378">Hydrolase</keyword>
<keyword evidence="9" id="KW-1185">Reference proteome</keyword>
<dbReference type="RefSeq" id="WP_144913836.1">
    <property type="nucleotide sequence ID" value="NZ_VLLI01000008.1"/>
</dbReference>
<dbReference type="AlphaFoldDB" id="A0A562U0I2"/>
<dbReference type="InterPro" id="IPR007000">
    <property type="entry name" value="PLipase_B-like"/>
</dbReference>
<evidence type="ECO:0000313" key="9">
    <source>
        <dbReference type="Proteomes" id="UP000317010"/>
    </source>
</evidence>
<keyword evidence="4" id="KW-0443">Lipid metabolism</keyword>
<accession>A0A562U0I2</accession>
<dbReference type="Gene3D" id="3.60.60.30">
    <property type="match status" value="1"/>
</dbReference>
<evidence type="ECO:0000256" key="5">
    <source>
        <dbReference type="ARBA" id="ARBA00023180"/>
    </source>
</evidence>
<feature type="signal peptide" evidence="7">
    <location>
        <begin position="1"/>
        <end position="18"/>
    </location>
</feature>
<name>A0A562U0I2_9SPHI</name>
<dbReference type="EMBL" id="VLLI01000008">
    <property type="protein sequence ID" value="TWI98856.1"/>
    <property type="molecule type" value="Genomic_DNA"/>
</dbReference>
<dbReference type="PANTHER" id="PTHR12370:SF3">
    <property type="entry name" value="PHOSPHOLIPASE B-LIKE 2-RELATED"/>
    <property type="match status" value="1"/>
</dbReference>
<dbReference type="Proteomes" id="UP000317010">
    <property type="component" value="Unassembled WGS sequence"/>
</dbReference>
<gene>
    <name evidence="8" type="ORF">JN11_03045</name>
</gene>
<dbReference type="PROSITE" id="PS51257">
    <property type="entry name" value="PROKAR_LIPOPROTEIN"/>
    <property type="match status" value="1"/>
</dbReference>
<dbReference type="NCBIfam" id="NF040521">
    <property type="entry name" value="C45_proenzyme"/>
    <property type="match status" value="1"/>
</dbReference>
<keyword evidence="1 7" id="KW-0732">Signal</keyword>
<evidence type="ECO:0000256" key="2">
    <source>
        <dbReference type="ARBA" id="ARBA00022801"/>
    </source>
</evidence>
<feature type="region of interest" description="Disordered" evidence="6">
    <location>
        <begin position="26"/>
        <end position="50"/>
    </location>
</feature>
<evidence type="ECO:0000256" key="6">
    <source>
        <dbReference type="SAM" id="MobiDB-lite"/>
    </source>
</evidence>
<feature type="chain" id="PRO_5021853252" evidence="7">
    <location>
        <begin position="19"/>
        <end position="494"/>
    </location>
</feature>
<keyword evidence="3" id="KW-0442">Lipid degradation</keyword>
<dbReference type="GO" id="GO:0004620">
    <property type="term" value="F:phospholipase activity"/>
    <property type="evidence" value="ECO:0007669"/>
    <property type="project" value="InterPro"/>
</dbReference>
<evidence type="ECO:0000313" key="8">
    <source>
        <dbReference type="EMBL" id="TWI98856.1"/>
    </source>
</evidence>
<comment type="caution">
    <text evidence="8">The sequence shown here is derived from an EMBL/GenBank/DDBJ whole genome shotgun (WGS) entry which is preliminary data.</text>
</comment>